<dbReference type="InterPro" id="IPR022441">
    <property type="entry name" value="Para_beta_helix_rpt-2"/>
</dbReference>
<dbReference type="OrthoDB" id="2587928at2759"/>
<keyword evidence="1" id="KW-0812">Transmembrane</keyword>
<dbReference type="InterPro" id="IPR012334">
    <property type="entry name" value="Pectin_lyas_fold"/>
</dbReference>
<dbReference type="SUPFAM" id="SSF51126">
    <property type="entry name" value="Pectin lyase-like"/>
    <property type="match status" value="1"/>
</dbReference>
<feature type="chain" id="PRO_5019326100" description="Right handed beta helix domain-containing protein" evidence="2">
    <location>
        <begin position="18"/>
        <end position="587"/>
    </location>
</feature>
<keyword evidence="1" id="KW-1133">Transmembrane helix</keyword>
<dbReference type="NCBIfam" id="TIGR03804">
    <property type="entry name" value="para_beta_helix"/>
    <property type="match status" value="1"/>
</dbReference>
<evidence type="ECO:0000256" key="1">
    <source>
        <dbReference type="SAM" id="Phobius"/>
    </source>
</evidence>
<organism evidence="4 5">
    <name type="scientific">Saitozyma podzolica</name>
    <dbReference type="NCBI Taxonomy" id="1890683"/>
    <lineage>
        <taxon>Eukaryota</taxon>
        <taxon>Fungi</taxon>
        <taxon>Dikarya</taxon>
        <taxon>Basidiomycota</taxon>
        <taxon>Agaricomycotina</taxon>
        <taxon>Tremellomycetes</taxon>
        <taxon>Tremellales</taxon>
        <taxon>Trimorphomycetaceae</taxon>
        <taxon>Saitozyma</taxon>
    </lineage>
</organism>
<sequence>MLLSSLTLVLLPILAAAARPRCLPSGDERAINTALRNGGKGAVVSLCPGSVHRLNGTVYFTAQRQTLTTLGDPLGRDRALLIVEGANQATAVQADCDDCSYATIKSIEVDGNRPLLLRIPKGAALIETGNGEGHTVKDCKLYEPRGWSALHLREGNRKQCRNGLISGNDIGPCGEEWDYEYDGVTDMSPWGNPQADGISVACKDSIVEKNIVTDTTDGGIVLFGSSGTEVRDNDVYARTRVILGGINMVDYDPWDGDYKDTKVHHNRLHALGRYFKTGIVIGPASWSDEIETIVKSGVVTDNIFDGAHFGYGIVISSADDFTVLRNTLGEGARFAGVPGIRCPRAPGNGKPTAFLINRGSAKGTFQTDFVNGEVQHIICIQAPDENGRPYKAWRLRDSPAYLAAKAAEAARIPEGFDARLAEALVTYQASLLASVDQVTALIDASGGSLDNVGSQGAGAGAGGGVSSGSSELERLVKRLDALEKGDKKLRADIEGIQEDFGTMASELKSSSDERRSLLEQVLRFVASLSKVHRAASRGWDDVEFGGMRNGTLGSMAWFAAVAVIGLGAVSVVRRWRAKAPSKGSKVF</sequence>
<protein>
    <recommendedName>
        <fullName evidence="3">Right handed beta helix domain-containing protein</fullName>
    </recommendedName>
</protein>
<dbReference type="InterPro" id="IPR039448">
    <property type="entry name" value="Beta_helix"/>
</dbReference>
<dbReference type="Gene3D" id="2.160.20.10">
    <property type="entry name" value="Single-stranded right-handed beta-helix, Pectin lyase-like"/>
    <property type="match status" value="1"/>
</dbReference>
<dbReference type="InterPro" id="IPR011050">
    <property type="entry name" value="Pectin_lyase_fold/virulence"/>
</dbReference>
<evidence type="ECO:0000313" key="5">
    <source>
        <dbReference type="Proteomes" id="UP000279259"/>
    </source>
</evidence>
<reference evidence="4 5" key="1">
    <citation type="submission" date="2018-11" db="EMBL/GenBank/DDBJ databases">
        <title>Genome sequence of Saitozyma podzolica DSM 27192.</title>
        <authorList>
            <person name="Aliyu H."/>
            <person name="Gorte O."/>
            <person name="Ochsenreither K."/>
        </authorList>
    </citation>
    <scope>NUCLEOTIDE SEQUENCE [LARGE SCALE GENOMIC DNA]</scope>
    <source>
        <strain evidence="4 5">DSM 27192</strain>
    </source>
</reference>
<feature type="signal peptide" evidence="2">
    <location>
        <begin position="1"/>
        <end position="17"/>
    </location>
</feature>
<dbReference type="Pfam" id="PF13229">
    <property type="entry name" value="Beta_helix"/>
    <property type="match status" value="1"/>
</dbReference>
<proteinExistence type="predicted"/>
<gene>
    <name evidence="4" type="ORF">EHS25_002482</name>
</gene>
<keyword evidence="1" id="KW-0472">Membrane</keyword>
<dbReference type="EMBL" id="RSCD01000014">
    <property type="protein sequence ID" value="RSH89370.1"/>
    <property type="molecule type" value="Genomic_DNA"/>
</dbReference>
<evidence type="ECO:0000313" key="4">
    <source>
        <dbReference type="EMBL" id="RSH89370.1"/>
    </source>
</evidence>
<name>A0A427YE30_9TREE</name>
<dbReference type="STRING" id="1890683.A0A427YE30"/>
<dbReference type="AlphaFoldDB" id="A0A427YE30"/>
<accession>A0A427YE30</accession>
<comment type="caution">
    <text evidence="4">The sequence shown here is derived from an EMBL/GenBank/DDBJ whole genome shotgun (WGS) entry which is preliminary data.</text>
</comment>
<evidence type="ECO:0000259" key="3">
    <source>
        <dbReference type="Pfam" id="PF13229"/>
    </source>
</evidence>
<dbReference type="Proteomes" id="UP000279259">
    <property type="component" value="Unassembled WGS sequence"/>
</dbReference>
<keyword evidence="5" id="KW-1185">Reference proteome</keyword>
<evidence type="ECO:0000256" key="2">
    <source>
        <dbReference type="SAM" id="SignalP"/>
    </source>
</evidence>
<keyword evidence="2" id="KW-0732">Signal</keyword>
<feature type="domain" description="Right handed beta helix" evidence="3">
    <location>
        <begin position="130"/>
        <end position="327"/>
    </location>
</feature>
<feature type="transmembrane region" description="Helical" evidence="1">
    <location>
        <begin position="555"/>
        <end position="572"/>
    </location>
</feature>